<dbReference type="HOGENOM" id="CLU_2267786_0_0_1"/>
<gene>
    <name evidence="1" type="ordered locus">MTR_7g034475</name>
</gene>
<evidence type="ECO:0000313" key="2">
    <source>
        <dbReference type="EnsemblPlants" id="KEH22224"/>
    </source>
</evidence>
<dbReference type="Proteomes" id="UP000002051">
    <property type="component" value="Unassembled WGS sequence"/>
</dbReference>
<protein>
    <submittedName>
        <fullName evidence="1 2">Uncharacterized protein</fullName>
    </submittedName>
</protein>
<organism evidence="1 3">
    <name type="scientific">Medicago truncatula</name>
    <name type="common">Barrel medic</name>
    <name type="synonym">Medicago tribuloides</name>
    <dbReference type="NCBI Taxonomy" id="3880"/>
    <lineage>
        <taxon>Eukaryota</taxon>
        <taxon>Viridiplantae</taxon>
        <taxon>Streptophyta</taxon>
        <taxon>Embryophyta</taxon>
        <taxon>Tracheophyta</taxon>
        <taxon>Spermatophyta</taxon>
        <taxon>Magnoliopsida</taxon>
        <taxon>eudicotyledons</taxon>
        <taxon>Gunneridae</taxon>
        <taxon>Pentapetalae</taxon>
        <taxon>rosids</taxon>
        <taxon>fabids</taxon>
        <taxon>Fabales</taxon>
        <taxon>Fabaceae</taxon>
        <taxon>Papilionoideae</taxon>
        <taxon>50 kb inversion clade</taxon>
        <taxon>NPAAA clade</taxon>
        <taxon>Hologalegina</taxon>
        <taxon>IRL clade</taxon>
        <taxon>Trifolieae</taxon>
        <taxon>Medicago</taxon>
    </lineage>
</organism>
<accession>A0A072TXJ3</accession>
<evidence type="ECO:0000313" key="3">
    <source>
        <dbReference type="Proteomes" id="UP000002051"/>
    </source>
</evidence>
<dbReference type="EnsemblPlants" id="KEH22224">
    <property type="protein sequence ID" value="KEH22224"/>
    <property type="gene ID" value="MTR_7g034475"/>
</dbReference>
<proteinExistence type="predicted"/>
<dbReference type="EMBL" id="CM001223">
    <property type="protein sequence ID" value="KEH22224.1"/>
    <property type="molecule type" value="Genomic_DNA"/>
</dbReference>
<name>A0A072TXJ3_MEDTR</name>
<reference evidence="1 3" key="2">
    <citation type="journal article" date="2014" name="BMC Genomics">
        <title>An improved genome release (version Mt4.0) for the model legume Medicago truncatula.</title>
        <authorList>
            <person name="Tang H."/>
            <person name="Krishnakumar V."/>
            <person name="Bidwell S."/>
            <person name="Rosen B."/>
            <person name="Chan A."/>
            <person name="Zhou S."/>
            <person name="Gentzbittel L."/>
            <person name="Childs K.L."/>
            <person name="Yandell M."/>
            <person name="Gundlach H."/>
            <person name="Mayer K.F."/>
            <person name="Schwartz D.C."/>
            <person name="Town C.D."/>
        </authorList>
    </citation>
    <scope>GENOME REANNOTATION</scope>
    <source>
        <strain evidence="1">A17</strain>
        <strain evidence="2 3">cv. Jemalong A17</strain>
    </source>
</reference>
<reference evidence="1 3" key="1">
    <citation type="journal article" date="2011" name="Nature">
        <title>The Medicago genome provides insight into the evolution of rhizobial symbioses.</title>
        <authorList>
            <person name="Young N.D."/>
            <person name="Debelle F."/>
            <person name="Oldroyd G.E."/>
            <person name="Geurts R."/>
            <person name="Cannon S.B."/>
            <person name="Udvardi M.K."/>
            <person name="Benedito V.A."/>
            <person name="Mayer K.F."/>
            <person name="Gouzy J."/>
            <person name="Schoof H."/>
            <person name="Van de Peer Y."/>
            <person name="Proost S."/>
            <person name="Cook D.R."/>
            <person name="Meyers B.C."/>
            <person name="Spannagl M."/>
            <person name="Cheung F."/>
            <person name="De Mita S."/>
            <person name="Krishnakumar V."/>
            <person name="Gundlach H."/>
            <person name="Zhou S."/>
            <person name="Mudge J."/>
            <person name="Bharti A.K."/>
            <person name="Murray J.D."/>
            <person name="Naoumkina M.A."/>
            <person name="Rosen B."/>
            <person name="Silverstein K.A."/>
            <person name="Tang H."/>
            <person name="Rombauts S."/>
            <person name="Zhao P.X."/>
            <person name="Zhou P."/>
            <person name="Barbe V."/>
            <person name="Bardou P."/>
            <person name="Bechner M."/>
            <person name="Bellec A."/>
            <person name="Berger A."/>
            <person name="Berges H."/>
            <person name="Bidwell S."/>
            <person name="Bisseling T."/>
            <person name="Choisne N."/>
            <person name="Couloux A."/>
            <person name="Denny R."/>
            <person name="Deshpande S."/>
            <person name="Dai X."/>
            <person name="Doyle J.J."/>
            <person name="Dudez A.M."/>
            <person name="Farmer A.D."/>
            <person name="Fouteau S."/>
            <person name="Franken C."/>
            <person name="Gibelin C."/>
            <person name="Gish J."/>
            <person name="Goldstein S."/>
            <person name="Gonzalez A.J."/>
            <person name="Green P.J."/>
            <person name="Hallab A."/>
            <person name="Hartog M."/>
            <person name="Hua A."/>
            <person name="Humphray S.J."/>
            <person name="Jeong D.H."/>
            <person name="Jing Y."/>
            <person name="Jocker A."/>
            <person name="Kenton S.M."/>
            <person name="Kim D.J."/>
            <person name="Klee K."/>
            <person name="Lai H."/>
            <person name="Lang C."/>
            <person name="Lin S."/>
            <person name="Macmil S.L."/>
            <person name="Magdelenat G."/>
            <person name="Matthews L."/>
            <person name="McCorrison J."/>
            <person name="Monaghan E.L."/>
            <person name="Mun J.H."/>
            <person name="Najar F.Z."/>
            <person name="Nicholson C."/>
            <person name="Noirot C."/>
            <person name="O'Bleness M."/>
            <person name="Paule C.R."/>
            <person name="Poulain J."/>
            <person name="Prion F."/>
            <person name="Qin B."/>
            <person name="Qu C."/>
            <person name="Retzel E.F."/>
            <person name="Riddle C."/>
            <person name="Sallet E."/>
            <person name="Samain S."/>
            <person name="Samson N."/>
            <person name="Sanders I."/>
            <person name="Saurat O."/>
            <person name="Scarpelli C."/>
            <person name="Schiex T."/>
            <person name="Segurens B."/>
            <person name="Severin A.J."/>
            <person name="Sherrier D.J."/>
            <person name="Shi R."/>
            <person name="Sims S."/>
            <person name="Singer S.R."/>
            <person name="Sinharoy S."/>
            <person name="Sterck L."/>
            <person name="Viollet A."/>
            <person name="Wang B.B."/>
            <person name="Wang K."/>
            <person name="Wang M."/>
            <person name="Wang X."/>
            <person name="Warfsmann J."/>
            <person name="Weissenbach J."/>
            <person name="White D.D."/>
            <person name="White J.D."/>
            <person name="Wiley G.B."/>
            <person name="Wincker P."/>
            <person name="Xing Y."/>
            <person name="Yang L."/>
            <person name="Yao Z."/>
            <person name="Ying F."/>
            <person name="Zhai J."/>
            <person name="Zhou L."/>
            <person name="Zuber A."/>
            <person name="Denarie J."/>
            <person name="Dixon R.A."/>
            <person name="May G.D."/>
            <person name="Schwartz D.C."/>
            <person name="Rogers J."/>
            <person name="Quetier F."/>
            <person name="Town C.D."/>
            <person name="Roe B.A."/>
        </authorList>
    </citation>
    <scope>NUCLEOTIDE SEQUENCE [LARGE SCALE GENOMIC DNA]</scope>
    <source>
        <strain evidence="1">A17</strain>
        <strain evidence="2 3">cv. Jemalong A17</strain>
    </source>
</reference>
<keyword evidence="3" id="KW-1185">Reference proteome</keyword>
<evidence type="ECO:0000313" key="1">
    <source>
        <dbReference type="EMBL" id="KEH22224.1"/>
    </source>
</evidence>
<sequence length="103" mass="11589">MQNIAVSIFGELIARDRIGELISSSHFCCHQSLSNALIWKLEFTTFTYVSVGGGAASMKTWTDFLEPLMKSRHRCKAKMHHTALNNFGREVNVSDEVTDSHTE</sequence>
<dbReference type="AlphaFoldDB" id="A0A072TXJ3"/>
<reference evidence="2" key="3">
    <citation type="submission" date="2015-04" db="UniProtKB">
        <authorList>
            <consortium name="EnsemblPlants"/>
        </authorList>
    </citation>
    <scope>IDENTIFICATION</scope>
    <source>
        <strain evidence="2">cv. Jemalong A17</strain>
    </source>
</reference>